<dbReference type="AlphaFoldDB" id="A0A1D8N3U4"/>
<dbReference type="Gene3D" id="3.30.710.10">
    <property type="entry name" value="Potassium Channel Kv1.1, Chain A"/>
    <property type="match status" value="1"/>
</dbReference>
<evidence type="ECO:0000313" key="3">
    <source>
        <dbReference type="EMBL" id="RDW24959.1"/>
    </source>
</evidence>
<dbReference type="SUPFAM" id="SSF54695">
    <property type="entry name" value="POZ domain"/>
    <property type="match status" value="1"/>
</dbReference>
<dbReference type="RefSeq" id="XP_499804.1">
    <property type="nucleotide sequence ID" value="XM_499804.1"/>
</dbReference>
<sequence length="310" mass="35180">MSELNKLILKAVTSSSLQDRGTFYFLFSHVDAGRRSRYTITFVDADGKMSASPSFGLVVNDWLKNAIAIDMDTVLIVPHDGAPFTLVTTNKWKSITIPSADPKEVLRSVIDGLLEHNPASQTTLTRVRETNQGHDFVIACEDGDIPVHSIILKASWPFFDRLLDSKMQEATDKRLTLPYPKEWIEPLVSHFYGEQRNMSFEEATGVIITAAVYDLPALHSLALRRIREETMDVLMAVVAWKRAYEAMNQALMEYCGAVIQTEMKNFPKVQHLLQDFSQDEFLQLFSHMSLHAQKATSKTPCPSGYNHWYY</sequence>
<evidence type="ECO:0000313" key="2">
    <source>
        <dbReference type="EMBL" id="AOW00307.1"/>
    </source>
</evidence>
<reference evidence="2 4" key="1">
    <citation type="journal article" date="2016" name="PLoS ONE">
        <title>Sequence Assembly of Yarrowia lipolytica Strain W29/CLIB89 Shows Transposable Element Diversity.</title>
        <authorList>
            <person name="Magnan C."/>
            <person name="Yu J."/>
            <person name="Chang I."/>
            <person name="Jahn E."/>
            <person name="Kanomata Y."/>
            <person name="Wu J."/>
            <person name="Zeller M."/>
            <person name="Oakes M."/>
            <person name="Baldi P."/>
            <person name="Sandmeyer S."/>
        </authorList>
    </citation>
    <scope>NUCLEOTIDE SEQUENCE [LARGE SCALE GENOMIC DNA]</scope>
    <source>
        <strain evidence="2">CLIB89</strain>
        <strain evidence="4">CLIB89(W29)</strain>
    </source>
</reference>
<name>A0A1D8N3U4_YARLL</name>
<dbReference type="PROSITE" id="PS50097">
    <property type="entry name" value="BTB"/>
    <property type="match status" value="1"/>
</dbReference>
<dbReference type="Proteomes" id="UP000256601">
    <property type="component" value="Unassembled WGS sequence"/>
</dbReference>
<dbReference type="VEuPathDB" id="FungiDB:YALI0_A06347g"/>
<gene>
    <name evidence="3" type="ORF">B0I71DRAFT_133410</name>
    <name evidence="2" type="ORF">YALI1_A06052g</name>
</gene>
<accession>A0A1D8N3U4</accession>
<evidence type="ECO:0000313" key="5">
    <source>
        <dbReference type="Proteomes" id="UP000256601"/>
    </source>
</evidence>
<protein>
    <recommendedName>
        <fullName evidence="1">BTB domain-containing protein</fullName>
    </recommendedName>
</protein>
<dbReference type="OrthoDB" id="4088548at2759"/>
<dbReference type="InterPro" id="IPR011333">
    <property type="entry name" value="SKP1/BTB/POZ_sf"/>
</dbReference>
<dbReference type="VEuPathDB" id="FungiDB:YALI1_A06052g"/>
<reference evidence="3 5" key="2">
    <citation type="submission" date="2018-07" db="EMBL/GenBank/DDBJ databases">
        <title>Draft Genome Assemblies for Five Robust Yarrowia lipolytica Strains Exhibiting High Lipid Production and Pentose Sugar Utilization and Sugar Alcohol Secretion from Undetoxified Lignocellulosic Biomass Hydrolysates.</title>
        <authorList>
            <consortium name="DOE Joint Genome Institute"/>
            <person name="Walker C."/>
            <person name="Ryu S."/>
            <person name="Na H."/>
            <person name="Zane M."/>
            <person name="LaButti K."/>
            <person name="Lipzen A."/>
            <person name="Haridas S."/>
            <person name="Barry K."/>
            <person name="Grigoriev I.V."/>
            <person name="Quarterman J."/>
            <person name="Slininger P."/>
            <person name="Dien B."/>
            <person name="Trinh C.T."/>
        </authorList>
    </citation>
    <scope>NUCLEOTIDE SEQUENCE [LARGE SCALE GENOMIC DNA]</scope>
    <source>
        <strain evidence="3 5">YB392</strain>
    </source>
</reference>
<proteinExistence type="predicted"/>
<feature type="domain" description="BTB" evidence="1">
    <location>
        <begin position="134"/>
        <end position="200"/>
    </location>
</feature>
<dbReference type="GeneID" id="2905796"/>
<dbReference type="KEGG" id="yli:2905796"/>
<dbReference type="EMBL" id="KZ857341">
    <property type="protein sequence ID" value="RDW24959.1"/>
    <property type="molecule type" value="Genomic_DNA"/>
</dbReference>
<dbReference type="InterPro" id="IPR000210">
    <property type="entry name" value="BTB/POZ_dom"/>
</dbReference>
<dbReference type="Pfam" id="PF00651">
    <property type="entry name" value="BTB"/>
    <property type="match status" value="1"/>
</dbReference>
<dbReference type="Proteomes" id="UP000182444">
    <property type="component" value="Chromosome 1A"/>
</dbReference>
<evidence type="ECO:0000259" key="1">
    <source>
        <dbReference type="PROSITE" id="PS50097"/>
    </source>
</evidence>
<evidence type="ECO:0000313" key="4">
    <source>
        <dbReference type="Proteomes" id="UP000182444"/>
    </source>
</evidence>
<organism evidence="2 4">
    <name type="scientific">Yarrowia lipolytica</name>
    <name type="common">Candida lipolytica</name>
    <dbReference type="NCBI Taxonomy" id="4952"/>
    <lineage>
        <taxon>Eukaryota</taxon>
        <taxon>Fungi</taxon>
        <taxon>Dikarya</taxon>
        <taxon>Ascomycota</taxon>
        <taxon>Saccharomycotina</taxon>
        <taxon>Dipodascomycetes</taxon>
        <taxon>Dipodascales</taxon>
        <taxon>Dipodascales incertae sedis</taxon>
        <taxon>Yarrowia</taxon>
    </lineage>
</organism>
<dbReference type="EMBL" id="CP017553">
    <property type="protein sequence ID" value="AOW00307.1"/>
    <property type="molecule type" value="Genomic_DNA"/>
</dbReference>